<dbReference type="CDD" id="cd00067">
    <property type="entry name" value="GAL4"/>
    <property type="match status" value="1"/>
</dbReference>
<dbReference type="SUPFAM" id="SSF57701">
    <property type="entry name" value="Zn2/Cys6 DNA-binding domain"/>
    <property type="match status" value="1"/>
</dbReference>
<reference evidence="3 4" key="1">
    <citation type="journal article" date="2021" name="Nat. Commun.">
        <title>Genetic determinants of endophytism in the Arabidopsis root mycobiome.</title>
        <authorList>
            <person name="Mesny F."/>
            <person name="Miyauchi S."/>
            <person name="Thiergart T."/>
            <person name="Pickel B."/>
            <person name="Atanasova L."/>
            <person name="Karlsson M."/>
            <person name="Huettel B."/>
            <person name="Barry K.W."/>
            <person name="Haridas S."/>
            <person name="Chen C."/>
            <person name="Bauer D."/>
            <person name="Andreopoulos W."/>
            <person name="Pangilinan J."/>
            <person name="LaButti K."/>
            <person name="Riley R."/>
            <person name="Lipzen A."/>
            <person name="Clum A."/>
            <person name="Drula E."/>
            <person name="Henrissat B."/>
            <person name="Kohler A."/>
            <person name="Grigoriev I.V."/>
            <person name="Martin F.M."/>
            <person name="Hacquard S."/>
        </authorList>
    </citation>
    <scope>NUCLEOTIDE SEQUENCE [LARGE SCALE GENOMIC DNA]</scope>
    <source>
        <strain evidence="3 4">MPI-SDFR-AT-0080</strain>
    </source>
</reference>
<dbReference type="PROSITE" id="PS50048">
    <property type="entry name" value="ZN2_CY6_FUNGAL_2"/>
    <property type="match status" value="1"/>
</dbReference>
<dbReference type="InterPro" id="IPR050797">
    <property type="entry name" value="Carb_Metab_Trans_Reg"/>
</dbReference>
<dbReference type="Proteomes" id="UP000774617">
    <property type="component" value="Unassembled WGS sequence"/>
</dbReference>
<dbReference type="InterPro" id="IPR001138">
    <property type="entry name" value="Zn2Cys6_DnaBD"/>
</dbReference>
<dbReference type="SMART" id="SM00066">
    <property type="entry name" value="GAL4"/>
    <property type="match status" value="1"/>
</dbReference>
<dbReference type="PROSITE" id="PS00463">
    <property type="entry name" value="ZN2_CY6_FUNGAL_1"/>
    <property type="match status" value="1"/>
</dbReference>
<dbReference type="PANTHER" id="PTHR31668">
    <property type="entry name" value="GLUCOSE TRANSPORT TRANSCRIPTION REGULATOR RGT1-RELATED-RELATED"/>
    <property type="match status" value="1"/>
</dbReference>
<dbReference type="EMBL" id="JAGTJR010000026">
    <property type="protein sequence ID" value="KAH7042179.1"/>
    <property type="molecule type" value="Genomic_DNA"/>
</dbReference>
<evidence type="ECO:0000256" key="1">
    <source>
        <dbReference type="ARBA" id="ARBA00023242"/>
    </source>
</evidence>
<keyword evidence="1" id="KW-0539">Nucleus</keyword>
<dbReference type="Gene3D" id="4.10.240.10">
    <property type="entry name" value="Zn(2)-C6 fungal-type DNA-binding domain"/>
    <property type="match status" value="1"/>
</dbReference>
<gene>
    <name evidence="3" type="ORF">B0J12DRAFT_702366</name>
</gene>
<sequence>MNPPQLEGNAGTNQHPHLRIALACLYCRRRKIRCQGRDISGRCQNCHQAGCECVFRRVGTVVAEYRQNVSNAGNEAWTHGGFQQLPPLEAYSGMNSLSPTTGLRHQATRGSQQSIHAMASFAPYSIGLALLPPPDNPVHGPFNPPAWPPQFPHSLAETGSFQQYSNYTRYGSR</sequence>
<organism evidence="3 4">
    <name type="scientific">Macrophomina phaseolina</name>
    <dbReference type="NCBI Taxonomy" id="35725"/>
    <lineage>
        <taxon>Eukaryota</taxon>
        <taxon>Fungi</taxon>
        <taxon>Dikarya</taxon>
        <taxon>Ascomycota</taxon>
        <taxon>Pezizomycotina</taxon>
        <taxon>Dothideomycetes</taxon>
        <taxon>Dothideomycetes incertae sedis</taxon>
        <taxon>Botryosphaeriales</taxon>
        <taxon>Botryosphaeriaceae</taxon>
        <taxon>Macrophomina</taxon>
    </lineage>
</organism>
<evidence type="ECO:0000259" key="2">
    <source>
        <dbReference type="PROSITE" id="PS50048"/>
    </source>
</evidence>
<keyword evidence="4" id="KW-1185">Reference proteome</keyword>
<proteinExistence type="predicted"/>
<protein>
    <recommendedName>
        <fullName evidence="2">Zn(2)-C6 fungal-type domain-containing protein</fullName>
    </recommendedName>
</protein>
<name>A0ABQ8G1Q1_9PEZI</name>
<accession>A0ABQ8G1Q1</accession>
<dbReference type="Pfam" id="PF00172">
    <property type="entry name" value="Zn_clus"/>
    <property type="match status" value="1"/>
</dbReference>
<evidence type="ECO:0000313" key="3">
    <source>
        <dbReference type="EMBL" id="KAH7042179.1"/>
    </source>
</evidence>
<dbReference type="InterPro" id="IPR036864">
    <property type="entry name" value="Zn2-C6_fun-type_DNA-bd_sf"/>
</dbReference>
<feature type="domain" description="Zn(2)-C6 fungal-type" evidence="2">
    <location>
        <begin position="23"/>
        <end position="55"/>
    </location>
</feature>
<comment type="caution">
    <text evidence="3">The sequence shown here is derived from an EMBL/GenBank/DDBJ whole genome shotgun (WGS) entry which is preliminary data.</text>
</comment>
<evidence type="ECO:0000313" key="4">
    <source>
        <dbReference type="Proteomes" id="UP000774617"/>
    </source>
</evidence>